<protein>
    <recommendedName>
        <fullName evidence="2">Glycosyltransferase 2-like domain-containing protein</fullName>
    </recommendedName>
</protein>
<feature type="transmembrane region" description="Helical" evidence="1">
    <location>
        <begin position="559"/>
        <end position="578"/>
    </location>
</feature>
<dbReference type="InterPro" id="IPR029044">
    <property type="entry name" value="Nucleotide-diphossugar_trans"/>
</dbReference>
<dbReference type="EMBL" id="JAZHXJ010001695">
    <property type="protein sequence ID" value="KAL1844466.1"/>
    <property type="molecule type" value="Genomic_DNA"/>
</dbReference>
<dbReference type="Gene3D" id="3.90.550.10">
    <property type="entry name" value="Spore Coat Polysaccharide Biosynthesis Protein SpsA, Chain A"/>
    <property type="match status" value="1"/>
</dbReference>
<gene>
    <name evidence="3" type="ORF">VTK73DRAFT_2464</name>
</gene>
<feature type="transmembrane region" description="Helical" evidence="1">
    <location>
        <begin position="590"/>
        <end position="611"/>
    </location>
</feature>
<keyword evidence="4" id="KW-1185">Reference proteome</keyword>
<feature type="transmembrane region" description="Helical" evidence="1">
    <location>
        <begin position="432"/>
        <end position="453"/>
    </location>
</feature>
<dbReference type="Pfam" id="PF13632">
    <property type="entry name" value="Glyco_trans_2_3"/>
    <property type="match status" value="1"/>
</dbReference>
<evidence type="ECO:0000313" key="3">
    <source>
        <dbReference type="EMBL" id="KAL1844466.1"/>
    </source>
</evidence>
<dbReference type="InterPro" id="IPR001173">
    <property type="entry name" value="Glyco_trans_2-like"/>
</dbReference>
<evidence type="ECO:0000259" key="2">
    <source>
        <dbReference type="Pfam" id="PF13632"/>
    </source>
</evidence>
<dbReference type="SUPFAM" id="SSF53448">
    <property type="entry name" value="Nucleotide-diphospho-sugar transferases"/>
    <property type="match status" value="1"/>
</dbReference>
<keyword evidence="1" id="KW-1133">Transmembrane helix</keyword>
<evidence type="ECO:0000256" key="1">
    <source>
        <dbReference type="SAM" id="Phobius"/>
    </source>
</evidence>
<feature type="transmembrane region" description="Helical" evidence="1">
    <location>
        <begin position="465"/>
        <end position="485"/>
    </location>
</feature>
<organism evidence="3 4">
    <name type="scientific">Phialemonium thermophilum</name>
    <dbReference type="NCBI Taxonomy" id="223376"/>
    <lineage>
        <taxon>Eukaryota</taxon>
        <taxon>Fungi</taxon>
        <taxon>Dikarya</taxon>
        <taxon>Ascomycota</taxon>
        <taxon>Pezizomycotina</taxon>
        <taxon>Sordariomycetes</taxon>
        <taxon>Sordariomycetidae</taxon>
        <taxon>Cephalothecales</taxon>
        <taxon>Cephalothecaceae</taxon>
        <taxon>Phialemonium</taxon>
    </lineage>
</organism>
<keyword evidence="1" id="KW-0812">Transmembrane</keyword>
<comment type="caution">
    <text evidence="3">The sequence shown here is derived from an EMBL/GenBank/DDBJ whole genome shotgun (WGS) entry which is preliminary data.</text>
</comment>
<feature type="transmembrane region" description="Helical" evidence="1">
    <location>
        <begin position="505"/>
        <end position="528"/>
    </location>
</feature>
<dbReference type="PANTHER" id="PTHR35408">
    <property type="entry name" value="CHROMOSOME 15, WHOLE GENOME SHOTGUN SEQUENCE"/>
    <property type="match status" value="1"/>
</dbReference>
<name>A0ABR3VS46_9PEZI</name>
<dbReference type="PANTHER" id="PTHR35408:SF1">
    <property type="entry name" value="GLYCOSYLTRANSFERASE 2-LIKE DOMAIN-CONTAINING PROTEIN"/>
    <property type="match status" value="1"/>
</dbReference>
<feature type="domain" description="Glycosyltransferase 2-like" evidence="2">
    <location>
        <begin position="234"/>
        <end position="444"/>
    </location>
</feature>
<proteinExistence type="predicted"/>
<accession>A0ABR3VS46</accession>
<sequence length="616" mass="70167">MVDGSYVRLALLVVGPLQVFASIFFFQSLVSNLFQIFGPISAVTSNSKFYSGKPPRRLDRDAHRLPHVTFQMPVYKEGLHGVIRPTVVSLKAAISTYEMQGGTANIFVNDDGMQLIGEDEAQARRDFYDEHNIGWVARPPHCPKPDPEKGERRFLRRGKFKKASNMNYALHVSNRVEDKLALVDRSRATAPESGGGGVWTQEHEERAYRQCLAEVLEEDEGRTWAEGNIRVGDYILLIDSDTRVPRDCLLDAVSEMEQSPDVAIMQFSSGVMNVTTSYFERGVTWFTQLIYSAITYAVAAGDACPFVGHNALLRWRALQDAAAYVDEDGYEKFWSESHVSEDFDMALRLQVAGYSLRYAAYTGDGFKEGVSLTVYDELARWQKYAYGCNELLFHPLRFWPVRGPFTPLFRRFLGSCIPLPKKVTICAYIGTYYAIAAAWSFAVANYFLTGWFFGYYDKYYLDSFAIYVSIVVVFTGLGNLSLAVLRYRLNEQSLGFALYDNLRWIPMWTIFLGGISMHVCQAILCHFFEVDMSWSATSKEVEEVNFGTEMAQILRRFKWTFAFCLLSTALMICGVYAFPFFWRITNFSSIYPLAIVVFSHFALPLFLNPALMMFTW</sequence>
<evidence type="ECO:0000313" key="4">
    <source>
        <dbReference type="Proteomes" id="UP001586593"/>
    </source>
</evidence>
<dbReference type="Proteomes" id="UP001586593">
    <property type="component" value="Unassembled WGS sequence"/>
</dbReference>
<keyword evidence="1" id="KW-0472">Membrane</keyword>
<reference evidence="3 4" key="1">
    <citation type="journal article" date="2024" name="Commun. Biol.">
        <title>Comparative genomic analysis of thermophilic fungi reveals convergent evolutionary adaptations and gene losses.</title>
        <authorList>
            <person name="Steindorff A.S."/>
            <person name="Aguilar-Pontes M.V."/>
            <person name="Robinson A.J."/>
            <person name="Andreopoulos B."/>
            <person name="LaButti K."/>
            <person name="Kuo A."/>
            <person name="Mondo S."/>
            <person name="Riley R."/>
            <person name="Otillar R."/>
            <person name="Haridas S."/>
            <person name="Lipzen A."/>
            <person name="Grimwood J."/>
            <person name="Schmutz J."/>
            <person name="Clum A."/>
            <person name="Reid I.D."/>
            <person name="Moisan M.C."/>
            <person name="Butler G."/>
            <person name="Nguyen T.T.M."/>
            <person name="Dewar K."/>
            <person name="Conant G."/>
            <person name="Drula E."/>
            <person name="Henrissat B."/>
            <person name="Hansel C."/>
            <person name="Singer S."/>
            <person name="Hutchinson M.I."/>
            <person name="de Vries R.P."/>
            <person name="Natvig D.O."/>
            <person name="Powell A.J."/>
            <person name="Tsang A."/>
            <person name="Grigoriev I.V."/>
        </authorList>
    </citation>
    <scope>NUCLEOTIDE SEQUENCE [LARGE SCALE GENOMIC DNA]</scope>
    <source>
        <strain evidence="3 4">ATCC 24622</strain>
    </source>
</reference>